<dbReference type="Proteomes" id="UP000546031">
    <property type="component" value="Unassembled WGS sequence"/>
</dbReference>
<evidence type="ECO:0000259" key="1">
    <source>
        <dbReference type="Pfam" id="PF12697"/>
    </source>
</evidence>
<gene>
    <name evidence="2" type="ORF">HUO12_06255</name>
</gene>
<sequence>MTDLPYRDRSWTSSDGLNLHFRDYAGPEDTLPVLCLHGLTRNSRDFAPLAEHICERHRVLVPEMRGRGLSDYAKDSATYTPPVYVADVEALLEQEGIERFVAIGTSMGGIMTMLMAVKDASRIAAAAINDIGPVVDPAGIDRIAGYVGQGRSFPTWMHAARALKDEHGDSFPEYDIETWLEMAKRTMIVGPNGRIALDYDMAIAEPFKEPGNAAPPDMWPAFEALGNTPLLVLRGELSDLLTRETLAEMQRRIPSMKQVTVPRIGHAPILSEPESLVAIDALLAEAK</sequence>
<dbReference type="InterPro" id="IPR000073">
    <property type="entry name" value="AB_hydrolase_1"/>
</dbReference>
<name>A0A850HC46_9SPHN</name>
<evidence type="ECO:0000313" key="2">
    <source>
        <dbReference type="EMBL" id="NVE94496.1"/>
    </source>
</evidence>
<proteinExistence type="predicted"/>
<dbReference type="EMBL" id="JABWTA010000001">
    <property type="protein sequence ID" value="NVE94496.1"/>
    <property type="molecule type" value="Genomic_DNA"/>
</dbReference>
<dbReference type="Pfam" id="PF12697">
    <property type="entry name" value="Abhydrolase_6"/>
    <property type="match status" value="1"/>
</dbReference>
<protein>
    <submittedName>
        <fullName evidence="2">Alpha/beta hydrolase</fullName>
    </submittedName>
</protein>
<dbReference type="AlphaFoldDB" id="A0A850HC46"/>
<feature type="domain" description="AB hydrolase-1" evidence="1">
    <location>
        <begin position="33"/>
        <end position="278"/>
    </location>
</feature>
<comment type="caution">
    <text evidence="2">The sequence shown here is derived from an EMBL/GenBank/DDBJ whole genome shotgun (WGS) entry which is preliminary data.</text>
</comment>
<organism evidence="2 3">
    <name type="scientific">Altererythrobacter lutimaris</name>
    <dbReference type="NCBI Taxonomy" id="2743979"/>
    <lineage>
        <taxon>Bacteria</taxon>
        <taxon>Pseudomonadati</taxon>
        <taxon>Pseudomonadota</taxon>
        <taxon>Alphaproteobacteria</taxon>
        <taxon>Sphingomonadales</taxon>
        <taxon>Erythrobacteraceae</taxon>
        <taxon>Altererythrobacter</taxon>
    </lineage>
</organism>
<dbReference type="InterPro" id="IPR050228">
    <property type="entry name" value="Carboxylesterase_BioH"/>
</dbReference>
<dbReference type="RefSeq" id="WP_176272769.1">
    <property type="nucleotide sequence ID" value="NZ_JABWTA010000001.1"/>
</dbReference>
<dbReference type="SUPFAM" id="SSF53474">
    <property type="entry name" value="alpha/beta-Hydrolases"/>
    <property type="match status" value="1"/>
</dbReference>
<dbReference type="InterPro" id="IPR029058">
    <property type="entry name" value="AB_hydrolase_fold"/>
</dbReference>
<dbReference type="PANTHER" id="PTHR43194">
    <property type="entry name" value="HYDROLASE ALPHA/BETA FOLD FAMILY"/>
    <property type="match status" value="1"/>
</dbReference>
<keyword evidence="2" id="KW-0378">Hydrolase</keyword>
<keyword evidence="3" id="KW-1185">Reference proteome</keyword>
<dbReference type="PANTHER" id="PTHR43194:SF2">
    <property type="entry name" value="PEROXISOMAL MEMBRANE PROTEIN LPX1"/>
    <property type="match status" value="1"/>
</dbReference>
<dbReference type="GO" id="GO:0016787">
    <property type="term" value="F:hydrolase activity"/>
    <property type="evidence" value="ECO:0007669"/>
    <property type="project" value="UniProtKB-KW"/>
</dbReference>
<reference evidence="2 3" key="1">
    <citation type="submission" date="2020-06" db="EMBL/GenBank/DDBJ databases">
        <title>Altererythrobacter lutimaris sp. nov., a marine bacterium isolated from a tidal flat.</title>
        <authorList>
            <person name="Kim D."/>
            <person name="Yoo Y."/>
            <person name="Kim J.-J."/>
        </authorList>
    </citation>
    <scope>NUCLEOTIDE SEQUENCE [LARGE SCALE GENOMIC DNA]</scope>
    <source>
        <strain evidence="2 3">JGD-16</strain>
    </source>
</reference>
<dbReference type="Gene3D" id="3.40.50.1820">
    <property type="entry name" value="alpha/beta hydrolase"/>
    <property type="match status" value="1"/>
</dbReference>
<accession>A0A850HC46</accession>
<evidence type="ECO:0000313" key="3">
    <source>
        <dbReference type="Proteomes" id="UP000546031"/>
    </source>
</evidence>